<feature type="compositionally biased region" description="Gly residues" evidence="1">
    <location>
        <begin position="232"/>
        <end position="242"/>
    </location>
</feature>
<organism evidence="2 3">
    <name type="scientific">Citrobacter enshiensis</name>
    <dbReference type="NCBI Taxonomy" id="2971264"/>
    <lineage>
        <taxon>Bacteria</taxon>
        <taxon>Pseudomonadati</taxon>
        <taxon>Pseudomonadota</taxon>
        <taxon>Gammaproteobacteria</taxon>
        <taxon>Enterobacterales</taxon>
        <taxon>Enterobacteriaceae</taxon>
        <taxon>Citrobacter</taxon>
    </lineage>
</organism>
<reference evidence="2 3" key="1">
    <citation type="submission" date="2023-07" db="EMBL/GenBank/DDBJ databases">
        <title>Citrobacter selenititolerans sp. nov., isolated from seleniferous soil.</title>
        <authorList>
            <person name="Zhang S."/>
            <person name="Li K."/>
            <person name="Peng J."/>
            <person name="Wang H."/>
            <person name="Sun J."/>
            <person name="Guo Y."/>
        </authorList>
    </citation>
    <scope>NUCLEOTIDE SEQUENCE [LARGE SCALE GENOMIC DNA]</scope>
    <source>
        <strain evidence="2 3">S2-9</strain>
    </source>
</reference>
<proteinExistence type="predicted"/>
<sequence length="352" mass="36835">MGVSDGYVATGAEPWLPNFSISVGDEDITEKVRKGLVNIALTDYGGANKQSDQVVVSVVSESLQVPAHGVTVRIGLGFGTQIIDKGSFVVDGASSGGEPRIVEFTAKAAPMSAERGAGTVQSYKTRSWTGQTIGDILGTIATEQGLTARVSEKFAGQVIEQLDQVGESDANLVTRLAARVDAVSKITGGYWTFLPRGVGESASGKPLKQLVVKRSEISPGWNFVRNSRTGSSGSGSSGGDGTGTFVVKYHDQSTGEIKELRTGTGDPVVEAPVTEPSLAAAEELMPGVQGAAKKKQVSMTIPMVATPERVSLTSECKITTSGFGTAEDRDWTINSLAMTLAEQGFSIRLSLE</sequence>
<dbReference type="RefSeq" id="WP_301697432.1">
    <property type="nucleotide sequence ID" value="NZ_JAUJYW010000002.1"/>
</dbReference>
<keyword evidence="3" id="KW-1185">Reference proteome</keyword>
<accession>A0ABT8PRV9</accession>
<feature type="region of interest" description="Disordered" evidence="1">
    <location>
        <begin position="223"/>
        <end position="242"/>
    </location>
</feature>
<protein>
    <submittedName>
        <fullName evidence="2">Contractile injection system protein, VgrG/Pvc8 family</fullName>
    </submittedName>
</protein>
<gene>
    <name evidence="2" type="ORF">Q0A17_06195</name>
</gene>
<evidence type="ECO:0000313" key="3">
    <source>
        <dbReference type="Proteomes" id="UP001174867"/>
    </source>
</evidence>
<name>A0ABT8PRV9_9ENTR</name>
<comment type="caution">
    <text evidence="2">The sequence shown here is derived from an EMBL/GenBank/DDBJ whole genome shotgun (WGS) entry which is preliminary data.</text>
</comment>
<evidence type="ECO:0000313" key="2">
    <source>
        <dbReference type="EMBL" id="MDN8599004.1"/>
    </source>
</evidence>
<dbReference type="EMBL" id="JAUJYW010000002">
    <property type="protein sequence ID" value="MDN8599004.1"/>
    <property type="molecule type" value="Genomic_DNA"/>
</dbReference>
<dbReference type="Proteomes" id="UP001174867">
    <property type="component" value="Unassembled WGS sequence"/>
</dbReference>
<evidence type="ECO:0000256" key="1">
    <source>
        <dbReference type="SAM" id="MobiDB-lite"/>
    </source>
</evidence>
<dbReference type="SUPFAM" id="SSF69279">
    <property type="entry name" value="Phage tail proteins"/>
    <property type="match status" value="1"/>
</dbReference>